<dbReference type="SUPFAM" id="SSF117892">
    <property type="entry name" value="Band 7/SPFH domain"/>
    <property type="match status" value="1"/>
</dbReference>
<feature type="transmembrane region" description="Helical" evidence="5">
    <location>
        <begin position="6"/>
        <end position="28"/>
    </location>
</feature>
<accession>Q4T0E5</accession>
<dbReference type="InterPro" id="IPR043202">
    <property type="entry name" value="Band-7_stomatin-like"/>
</dbReference>
<dbReference type="KEGG" id="tng:GSTEN00009385G001"/>
<reference evidence="7" key="2">
    <citation type="submission" date="2004-02" db="EMBL/GenBank/DDBJ databases">
        <authorList>
            <consortium name="Genoscope"/>
            <consortium name="Whitehead Institute Centre for Genome Research"/>
        </authorList>
    </citation>
    <scope>NUCLEOTIDE SEQUENCE</scope>
</reference>
<name>Q4T0E5_TETNG</name>
<dbReference type="FunFam" id="3.30.479.30:FF:000002">
    <property type="entry name" value="band 7 protein AGAP004871"/>
    <property type="match status" value="1"/>
</dbReference>
<dbReference type="OrthoDB" id="2105077at2759"/>
<dbReference type="PROSITE" id="PS01270">
    <property type="entry name" value="BAND_7"/>
    <property type="match status" value="1"/>
</dbReference>
<evidence type="ECO:0000256" key="2">
    <source>
        <dbReference type="ARBA" id="ARBA00008164"/>
    </source>
</evidence>
<dbReference type="InterPro" id="IPR001972">
    <property type="entry name" value="Stomatin_HflK_fam"/>
</dbReference>
<evidence type="ECO:0000313" key="7">
    <source>
        <dbReference type="EMBL" id="CAF93637.1"/>
    </source>
</evidence>
<gene>
    <name evidence="7" type="ORF">GSTENG00009385001</name>
</gene>
<proteinExistence type="inferred from homology"/>
<evidence type="ECO:0000256" key="5">
    <source>
        <dbReference type="SAM" id="Phobius"/>
    </source>
</evidence>
<sequence length="292" mass="32024">IGICGWILVLLSLLFTLITLPISIWMCIKVVREYERAVVFRLGRVLRGGAKGPGLFFILPCTDTISKVDIRTVTFNIPPQEVRRTPSQDNRTSFCPVLTKDSVTISVDAVVYYWVHNAVLAVANITDADAATQLLAQTTLRNVLGTKNLSEIMSDREEIACSMQCSLDEATDGWGIKVERVEIKDVKLPLQLQRSMAAEAEAIREAKAKVCAVGTRRLQARLFRMSPFTPASVSSAPVSGDRGRGRDKSVAGVEGGLAGDRPVPVSPAAALPPDPRRHRRQEELHHRHHGAV</sequence>
<dbReference type="PANTHER" id="PTHR10264:SF115">
    <property type="entry name" value="STOMATIN"/>
    <property type="match status" value="1"/>
</dbReference>
<feature type="domain" description="Band 7" evidence="6">
    <location>
        <begin position="26"/>
        <end position="200"/>
    </location>
</feature>
<dbReference type="InterPro" id="IPR018080">
    <property type="entry name" value="Band_7/stomatin-like_CS"/>
</dbReference>
<reference evidence="7" key="1">
    <citation type="journal article" date="2004" name="Nature">
        <title>Genome duplication in the teleost fish Tetraodon nigroviridis reveals the early vertebrate proto-karyotype.</title>
        <authorList>
            <person name="Jaillon O."/>
            <person name="Aury J.-M."/>
            <person name="Brunet F."/>
            <person name="Petit J.-L."/>
            <person name="Stange-Thomann N."/>
            <person name="Mauceli E."/>
            <person name="Bouneau L."/>
            <person name="Fischer C."/>
            <person name="Ozouf-Costaz C."/>
            <person name="Bernot A."/>
            <person name="Nicaud S."/>
            <person name="Jaffe D."/>
            <person name="Fisher S."/>
            <person name="Lutfalla G."/>
            <person name="Dossat C."/>
            <person name="Segurens B."/>
            <person name="Dasilva C."/>
            <person name="Salanoubat M."/>
            <person name="Levy M."/>
            <person name="Boudet N."/>
            <person name="Castellano S."/>
            <person name="Anthouard V."/>
            <person name="Jubin C."/>
            <person name="Castelli V."/>
            <person name="Katinka M."/>
            <person name="Vacherie B."/>
            <person name="Biemont C."/>
            <person name="Skalli Z."/>
            <person name="Cattolico L."/>
            <person name="Poulain J."/>
            <person name="De Berardinis V."/>
            <person name="Cruaud C."/>
            <person name="Duprat S."/>
            <person name="Brottier P."/>
            <person name="Coutanceau J.-P."/>
            <person name="Gouzy J."/>
            <person name="Parra G."/>
            <person name="Lardier G."/>
            <person name="Chapple C."/>
            <person name="McKernan K.J."/>
            <person name="McEwan P."/>
            <person name="Bosak S."/>
            <person name="Kellis M."/>
            <person name="Volff J.-N."/>
            <person name="Guigo R."/>
            <person name="Zody M.C."/>
            <person name="Mesirov J."/>
            <person name="Lindblad-Toh K."/>
            <person name="Birren B."/>
            <person name="Nusbaum C."/>
            <person name="Kahn D."/>
            <person name="Robinson-Rechavi M."/>
            <person name="Laudet V."/>
            <person name="Schachter V."/>
            <person name="Quetier F."/>
            <person name="Saurin W."/>
            <person name="Scarpelli C."/>
            <person name="Wincker P."/>
            <person name="Lander E.S."/>
            <person name="Weissenbach J."/>
            <person name="Roest Crollius H."/>
        </authorList>
    </citation>
    <scope>NUCLEOTIDE SEQUENCE [LARGE SCALE GENOMIC DNA]</scope>
</reference>
<evidence type="ECO:0000256" key="3">
    <source>
        <dbReference type="ARBA" id="ARBA00023136"/>
    </source>
</evidence>
<evidence type="ECO:0000256" key="4">
    <source>
        <dbReference type="SAM" id="MobiDB-lite"/>
    </source>
</evidence>
<feature type="non-terminal residue" evidence="7">
    <location>
        <position position="1"/>
    </location>
</feature>
<dbReference type="AlphaFoldDB" id="Q4T0E5"/>
<keyword evidence="5" id="KW-1133">Transmembrane helix</keyword>
<keyword evidence="5" id="KW-0812">Transmembrane</keyword>
<comment type="similarity">
    <text evidence="2">Belongs to the band 7/mec-2 family.</text>
</comment>
<evidence type="ECO:0000259" key="6">
    <source>
        <dbReference type="SMART" id="SM00244"/>
    </source>
</evidence>
<protein>
    <submittedName>
        <fullName evidence="7">(spotted green pufferfish) hypothetical protein</fullName>
    </submittedName>
</protein>
<feature type="compositionally biased region" description="Low complexity" evidence="4">
    <location>
        <begin position="262"/>
        <end position="271"/>
    </location>
</feature>
<dbReference type="Pfam" id="PF01145">
    <property type="entry name" value="Band_7"/>
    <property type="match status" value="1"/>
</dbReference>
<dbReference type="PRINTS" id="PR00721">
    <property type="entry name" value="STOMATIN"/>
</dbReference>
<keyword evidence="3 5" id="KW-0472">Membrane</keyword>
<comment type="caution">
    <text evidence="7">The sequence shown here is derived from an EMBL/GenBank/DDBJ whole genome shotgun (WGS) entry which is preliminary data.</text>
</comment>
<organism evidence="7">
    <name type="scientific">Tetraodon nigroviridis</name>
    <name type="common">Spotted green pufferfish</name>
    <name type="synonym">Chelonodon nigroviridis</name>
    <dbReference type="NCBI Taxonomy" id="99883"/>
    <lineage>
        <taxon>Eukaryota</taxon>
        <taxon>Metazoa</taxon>
        <taxon>Chordata</taxon>
        <taxon>Craniata</taxon>
        <taxon>Vertebrata</taxon>
        <taxon>Euteleostomi</taxon>
        <taxon>Actinopterygii</taxon>
        <taxon>Neopterygii</taxon>
        <taxon>Teleostei</taxon>
        <taxon>Neoteleostei</taxon>
        <taxon>Acanthomorphata</taxon>
        <taxon>Eupercaria</taxon>
        <taxon>Tetraodontiformes</taxon>
        <taxon>Tetradontoidea</taxon>
        <taxon>Tetraodontidae</taxon>
        <taxon>Tetraodon</taxon>
    </lineage>
</organism>
<dbReference type="InterPro" id="IPR036013">
    <property type="entry name" value="Band_7/SPFH_dom_sf"/>
</dbReference>
<dbReference type="InterPro" id="IPR001107">
    <property type="entry name" value="Band_7"/>
</dbReference>
<dbReference type="Gene3D" id="3.30.479.30">
    <property type="entry name" value="Band 7 domain"/>
    <property type="match status" value="1"/>
</dbReference>
<evidence type="ECO:0000256" key="1">
    <source>
        <dbReference type="ARBA" id="ARBA00004370"/>
    </source>
</evidence>
<feature type="region of interest" description="Disordered" evidence="4">
    <location>
        <begin position="229"/>
        <end position="292"/>
    </location>
</feature>
<comment type="subcellular location">
    <subcellularLocation>
        <location evidence="1">Membrane</location>
    </subcellularLocation>
</comment>
<dbReference type="EMBL" id="CAAE01011213">
    <property type="protein sequence ID" value="CAF93637.1"/>
    <property type="molecule type" value="Genomic_DNA"/>
</dbReference>
<dbReference type="PANTHER" id="PTHR10264">
    <property type="entry name" value="BAND 7 PROTEIN-RELATED"/>
    <property type="match status" value="1"/>
</dbReference>
<dbReference type="GO" id="GO:0005886">
    <property type="term" value="C:plasma membrane"/>
    <property type="evidence" value="ECO:0007669"/>
    <property type="project" value="InterPro"/>
</dbReference>
<dbReference type="SMART" id="SM00244">
    <property type="entry name" value="PHB"/>
    <property type="match status" value="1"/>
</dbReference>